<feature type="domain" description="PTS EIIA type-2" evidence="1">
    <location>
        <begin position="5"/>
        <end position="148"/>
    </location>
</feature>
<dbReference type="PANTHER" id="PTHR47738:SF1">
    <property type="entry name" value="NITROGEN REGULATORY PROTEIN"/>
    <property type="match status" value="1"/>
</dbReference>
<protein>
    <submittedName>
        <fullName evidence="2">PTS IIA-like nitrogen-regulatory protein PtsN</fullName>
    </submittedName>
</protein>
<dbReference type="PROSITE" id="PS51094">
    <property type="entry name" value="PTS_EIIA_TYPE_2"/>
    <property type="match status" value="1"/>
</dbReference>
<dbReference type="GO" id="GO:0008982">
    <property type="term" value="F:protein-N(PI)-phosphohistidine-sugar phosphotransferase activity"/>
    <property type="evidence" value="ECO:0007669"/>
    <property type="project" value="InterPro"/>
</dbReference>
<dbReference type="InterPro" id="IPR002178">
    <property type="entry name" value="PTS_EIIA_type-2_dom"/>
</dbReference>
<comment type="caution">
    <text evidence="2">The sequence shown here is derived from an EMBL/GenBank/DDBJ whole genome shotgun (WGS) entry which is preliminary data.</text>
</comment>
<dbReference type="InterPro" id="IPR006320">
    <property type="entry name" value="PTS_Nitro_regul"/>
</dbReference>
<dbReference type="PANTHER" id="PTHR47738">
    <property type="entry name" value="PTS SYSTEM FRUCTOSE-LIKE EIIA COMPONENT-RELATED"/>
    <property type="match status" value="1"/>
</dbReference>
<evidence type="ECO:0000313" key="2">
    <source>
        <dbReference type="EMBL" id="PQA89435.1"/>
    </source>
</evidence>
<proteinExistence type="predicted"/>
<dbReference type="Gene3D" id="3.40.930.10">
    <property type="entry name" value="Mannitol-specific EII, Chain A"/>
    <property type="match status" value="1"/>
</dbReference>
<organism evidence="2 3">
    <name type="scientific">Hyphococcus luteus</name>
    <dbReference type="NCBI Taxonomy" id="2058213"/>
    <lineage>
        <taxon>Bacteria</taxon>
        <taxon>Pseudomonadati</taxon>
        <taxon>Pseudomonadota</taxon>
        <taxon>Alphaproteobacteria</taxon>
        <taxon>Parvularculales</taxon>
        <taxon>Parvularculaceae</taxon>
        <taxon>Hyphococcus</taxon>
    </lineage>
</organism>
<dbReference type="InterPro" id="IPR051541">
    <property type="entry name" value="PTS_SugarTrans_NitroReg"/>
</dbReference>
<dbReference type="RefSeq" id="WP_104828137.1">
    <property type="nucleotide sequence ID" value="NZ_PJCH01000001.1"/>
</dbReference>
<evidence type="ECO:0000313" key="3">
    <source>
        <dbReference type="Proteomes" id="UP000239504"/>
    </source>
</evidence>
<accession>A0A2S7KAB1</accession>
<evidence type="ECO:0000259" key="1">
    <source>
        <dbReference type="PROSITE" id="PS51094"/>
    </source>
</evidence>
<sequence>MGLQDLLSPQGVIHNLRAKCKRDALQALAEKASAIVDRPAADIMGTLLEREQLGSTGVGDGVALPHGKIEGLSKIVGVLARLETPVSFDAVDDQPVDLVFMLLAPANATAAHLKALAKVSRLFRDAEAREALRGADSAEALFAIATADQKHHAA</sequence>
<reference evidence="2 3" key="1">
    <citation type="submission" date="2017-12" db="EMBL/GenBank/DDBJ databases">
        <authorList>
            <person name="Hurst M.R.H."/>
        </authorList>
    </citation>
    <scope>NUCLEOTIDE SEQUENCE [LARGE SCALE GENOMIC DNA]</scope>
    <source>
        <strain evidence="2 3">SY-3-19</strain>
    </source>
</reference>
<dbReference type="Proteomes" id="UP000239504">
    <property type="component" value="Unassembled WGS sequence"/>
</dbReference>
<dbReference type="InterPro" id="IPR016152">
    <property type="entry name" value="PTrfase/Anion_transptr"/>
</dbReference>
<gene>
    <name evidence="2" type="primary">ptsN</name>
    <name evidence="2" type="ORF">CW354_00745</name>
</gene>
<dbReference type="CDD" id="cd00211">
    <property type="entry name" value="PTS_IIA_fru"/>
    <property type="match status" value="1"/>
</dbReference>
<name>A0A2S7KAB1_9PROT</name>
<dbReference type="PROSITE" id="PS00372">
    <property type="entry name" value="PTS_EIIA_TYPE_2_HIS"/>
    <property type="match status" value="1"/>
</dbReference>
<dbReference type="GO" id="GO:0030295">
    <property type="term" value="F:protein kinase activator activity"/>
    <property type="evidence" value="ECO:0007669"/>
    <property type="project" value="TreeGrafter"/>
</dbReference>
<dbReference type="Pfam" id="PF00359">
    <property type="entry name" value="PTS_EIIA_2"/>
    <property type="match status" value="1"/>
</dbReference>
<dbReference type="EMBL" id="PJCH01000001">
    <property type="protein sequence ID" value="PQA89435.1"/>
    <property type="molecule type" value="Genomic_DNA"/>
</dbReference>
<dbReference type="GO" id="GO:0009401">
    <property type="term" value="P:phosphoenolpyruvate-dependent sugar phosphotransferase system"/>
    <property type="evidence" value="ECO:0007669"/>
    <property type="project" value="InterPro"/>
</dbReference>
<keyword evidence="3" id="KW-1185">Reference proteome</keyword>
<dbReference type="SUPFAM" id="SSF55804">
    <property type="entry name" value="Phoshotransferase/anion transport protein"/>
    <property type="match status" value="1"/>
</dbReference>
<dbReference type="NCBIfam" id="TIGR01419">
    <property type="entry name" value="nitro_reg_IIA"/>
    <property type="match status" value="1"/>
</dbReference>
<dbReference type="OrthoDB" id="95460at2"/>
<dbReference type="AlphaFoldDB" id="A0A2S7KAB1"/>